<accession>A0ACC2PKQ5</accession>
<gene>
    <name evidence="1" type="ORF">QAD02_019203</name>
</gene>
<feature type="non-terminal residue" evidence="1">
    <location>
        <position position="1"/>
    </location>
</feature>
<feature type="non-terminal residue" evidence="1">
    <location>
        <position position="151"/>
    </location>
</feature>
<keyword evidence="2" id="KW-1185">Reference proteome</keyword>
<reference evidence="1" key="1">
    <citation type="submission" date="2023-04" db="EMBL/GenBank/DDBJ databases">
        <title>A chromosome-level genome assembly of the parasitoid wasp Eretmocerus hayati.</title>
        <authorList>
            <person name="Zhong Y."/>
            <person name="Liu S."/>
            <person name="Liu Y."/>
        </authorList>
    </citation>
    <scope>NUCLEOTIDE SEQUENCE</scope>
    <source>
        <strain evidence="1">ZJU_SS_LIU_2023</strain>
    </source>
</reference>
<comment type="caution">
    <text evidence="1">The sequence shown here is derived from an EMBL/GenBank/DDBJ whole genome shotgun (WGS) entry which is preliminary data.</text>
</comment>
<protein>
    <submittedName>
        <fullName evidence="1">Uncharacterized protein</fullName>
    </submittedName>
</protein>
<evidence type="ECO:0000313" key="1">
    <source>
        <dbReference type="EMBL" id="KAJ8683411.1"/>
    </source>
</evidence>
<name>A0ACC2PKQ5_9HYME</name>
<dbReference type="Proteomes" id="UP001239111">
    <property type="component" value="Chromosome 1"/>
</dbReference>
<dbReference type="EMBL" id="CM056741">
    <property type="protein sequence ID" value="KAJ8683411.1"/>
    <property type="molecule type" value="Genomic_DNA"/>
</dbReference>
<sequence>QSNIDDRLRSFLEDLKSMLRTGNETLGIPVLDPFEMKYKNIDVNDHDLSMTGELSNTRIYGLSDYTINNATFKLAGLRIFLNLTWPKMSIETLYNIEAKFSKSNDLTFFGSGDVKSKIFSLTFTAGAKLRVMSQKVSIKDLSTGISMKNLQ</sequence>
<evidence type="ECO:0000313" key="2">
    <source>
        <dbReference type="Proteomes" id="UP001239111"/>
    </source>
</evidence>
<proteinExistence type="predicted"/>
<organism evidence="1 2">
    <name type="scientific">Eretmocerus hayati</name>
    <dbReference type="NCBI Taxonomy" id="131215"/>
    <lineage>
        <taxon>Eukaryota</taxon>
        <taxon>Metazoa</taxon>
        <taxon>Ecdysozoa</taxon>
        <taxon>Arthropoda</taxon>
        <taxon>Hexapoda</taxon>
        <taxon>Insecta</taxon>
        <taxon>Pterygota</taxon>
        <taxon>Neoptera</taxon>
        <taxon>Endopterygota</taxon>
        <taxon>Hymenoptera</taxon>
        <taxon>Apocrita</taxon>
        <taxon>Proctotrupomorpha</taxon>
        <taxon>Chalcidoidea</taxon>
        <taxon>Aphelinidae</taxon>
        <taxon>Aphelininae</taxon>
        <taxon>Eretmocerus</taxon>
    </lineage>
</organism>